<dbReference type="AlphaFoldDB" id="A0A7C7D7D1"/>
<dbReference type="EMBL" id="DUTF01000334">
    <property type="protein sequence ID" value="HHY28087.1"/>
    <property type="molecule type" value="Genomic_DNA"/>
</dbReference>
<evidence type="ECO:0000313" key="1">
    <source>
        <dbReference type="EMBL" id="HHY28087.1"/>
    </source>
</evidence>
<evidence type="ECO:0000313" key="2">
    <source>
        <dbReference type="Proteomes" id="UP000553059"/>
    </source>
</evidence>
<name>A0A7C7D7D1_9FIRM</name>
<gene>
    <name evidence="1" type="ORF">GX523_15330</name>
</gene>
<protein>
    <recommendedName>
        <fullName evidence="3">Phage head closure protein</fullName>
    </recommendedName>
</protein>
<dbReference type="Proteomes" id="UP000553059">
    <property type="component" value="Unassembled WGS sequence"/>
</dbReference>
<sequence>MAKKIQTHNDGAVKIYTVDNIALPGNKPKEGIVLKQILRYKERTVGINRAYLAMQVGADVSLLLRCPRLRDVFPQDVAIPNDGKQYRITMVQYPEEITPPVMDLTLERLEQNYEVP</sequence>
<organism evidence="1 2">
    <name type="scientific">Desulfitobacterium dehalogenans</name>
    <dbReference type="NCBI Taxonomy" id="36854"/>
    <lineage>
        <taxon>Bacteria</taxon>
        <taxon>Bacillati</taxon>
        <taxon>Bacillota</taxon>
        <taxon>Clostridia</taxon>
        <taxon>Eubacteriales</taxon>
        <taxon>Desulfitobacteriaceae</taxon>
        <taxon>Desulfitobacterium</taxon>
    </lineage>
</organism>
<proteinExistence type="predicted"/>
<evidence type="ECO:0008006" key="3">
    <source>
        <dbReference type="Google" id="ProtNLM"/>
    </source>
</evidence>
<accession>A0A7C7D7D1</accession>
<reference evidence="1 2" key="1">
    <citation type="journal article" date="2020" name="Biotechnol. Biofuels">
        <title>New insights from the biogas microbiome by comprehensive genome-resolved metagenomics of nearly 1600 species originating from multiple anaerobic digesters.</title>
        <authorList>
            <person name="Campanaro S."/>
            <person name="Treu L."/>
            <person name="Rodriguez-R L.M."/>
            <person name="Kovalovszki A."/>
            <person name="Ziels R.M."/>
            <person name="Maus I."/>
            <person name="Zhu X."/>
            <person name="Kougias P.G."/>
            <person name="Basile A."/>
            <person name="Luo G."/>
            <person name="Schluter A."/>
            <person name="Konstantinidis K.T."/>
            <person name="Angelidaki I."/>
        </authorList>
    </citation>
    <scope>NUCLEOTIDE SEQUENCE [LARGE SCALE GENOMIC DNA]</scope>
    <source>
        <strain evidence="1">AS05jafATM_4</strain>
    </source>
</reference>
<comment type="caution">
    <text evidence="1">The sequence shown here is derived from an EMBL/GenBank/DDBJ whole genome shotgun (WGS) entry which is preliminary data.</text>
</comment>